<organism evidence="7 8">
    <name type="scientific">Handroanthus impetiginosus</name>
    <dbReference type="NCBI Taxonomy" id="429701"/>
    <lineage>
        <taxon>Eukaryota</taxon>
        <taxon>Viridiplantae</taxon>
        <taxon>Streptophyta</taxon>
        <taxon>Embryophyta</taxon>
        <taxon>Tracheophyta</taxon>
        <taxon>Spermatophyta</taxon>
        <taxon>Magnoliopsida</taxon>
        <taxon>eudicotyledons</taxon>
        <taxon>Gunneridae</taxon>
        <taxon>Pentapetalae</taxon>
        <taxon>asterids</taxon>
        <taxon>lamiids</taxon>
        <taxon>Lamiales</taxon>
        <taxon>Bignoniaceae</taxon>
        <taxon>Crescentiina</taxon>
        <taxon>Tabebuia alliance</taxon>
        <taxon>Handroanthus</taxon>
    </lineage>
</organism>
<dbReference type="InterPro" id="IPR050835">
    <property type="entry name" value="ABC_transporter_sub-D"/>
</dbReference>
<sequence length="114" mass="12671">MVLGTLCQQLLYPTWSAELIPLLDSDMQTILEYVRLGYVLSEFDLDCTYECSVLSIGEQQCVAFASLLLSKPNSVLLDESTSALDEVNKAHLYCLIEAAGITYVSLCCTRTLYD</sequence>
<dbReference type="EMBL" id="NKXS01001181">
    <property type="protein sequence ID" value="PIN20048.1"/>
    <property type="molecule type" value="Genomic_DNA"/>
</dbReference>
<evidence type="ECO:0000313" key="7">
    <source>
        <dbReference type="EMBL" id="PIN20048.1"/>
    </source>
</evidence>
<dbReference type="PANTHER" id="PTHR11384">
    <property type="entry name" value="ATP-BINDING CASSETTE, SUB-FAMILY D MEMBER"/>
    <property type="match status" value="1"/>
</dbReference>
<evidence type="ECO:0000256" key="1">
    <source>
        <dbReference type="ARBA" id="ARBA00008575"/>
    </source>
</evidence>
<evidence type="ECO:0000256" key="2">
    <source>
        <dbReference type="ARBA" id="ARBA00022448"/>
    </source>
</evidence>
<dbReference type="InterPro" id="IPR003439">
    <property type="entry name" value="ABC_transporter-like_ATP-bd"/>
</dbReference>
<dbReference type="STRING" id="429701.A0A2G9HR98"/>
<dbReference type="Proteomes" id="UP000231279">
    <property type="component" value="Unassembled WGS sequence"/>
</dbReference>
<accession>A0A2G9HR98</accession>
<dbReference type="OrthoDB" id="422637at2759"/>
<gene>
    <name evidence="7" type="ORF">CDL12_07266</name>
</gene>
<dbReference type="Pfam" id="PF00005">
    <property type="entry name" value="ABC_tran"/>
    <property type="match status" value="1"/>
</dbReference>
<evidence type="ECO:0000256" key="4">
    <source>
        <dbReference type="ARBA" id="ARBA00022989"/>
    </source>
</evidence>
<evidence type="ECO:0000256" key="3">
    <source>
        <dbReference type="ARBA" id="ARBA00022692"/>
    </source>
</evidence>
<dbReference type="EC" id="3.6.3.47" evidence="7"/>
<comment type="similarity">
    <text evidence="1">Belongs to the ABC transporter superfamily. ABCD family. Peroxisomal fatty acyl CoA transporter (TC 3.A.1.203) subfamily.</text>
</comment>
<dbReference type="GO" id="GO:0016887">
    <property type="term" value="F:ATP hydrolysis activity"/>
    <property type="evidence" value="ECO:0007669"/>
    <property type="project" value="InterPro"/>
</dbReference>
<keyword evidence="5" id="KW-0472">Membrane</keyword>
<evidence type="ECO:0000259" key="6">
    <source>
        <dbReference type="Pfam" id="PF00005"/>
    </source>
</evidence>
<dbReference type="Gene3D" id="3.40.50.300">
    <property type="entry name" value="P-loop containing nucleotide triphosphate hydrolases"/>
    <property type="match status" value="1"/>
</dbReference>
<dbReference type="PANTHER" id="PTHR11384:SF59">
    <property type="entry name" value="LYSOSOMAL COBALAMIN TRANSPORTER ABCD4"/>
    <property type="match status" value="1"/>
</dbReference>
<dbReference type="InterPro" id="IPR027417">
    <property type="entry name" value="P-loop_NTPase"/>
</dbReference>
<evidence type="ECO:0000313" key="8">
    <source>
        <dbReference type="Proteomes" id="UP000231279"/>
    </source>
</evidence>
<feature type="domain" description="ABC transporter" evidence="6">
    <location>
        <begin position="25"/>
        <end position="82"/>
    </location>
</feature>
<dbReference type="SUPFAM" id="SSF52540">
    <property type="entry name" value="P-loop containing nucleoside triphosphate hydrolases"/>
    <property type="match status" value="1"/>
</dbReference>
<dbReference type="GO" id="GO:0005524">
    <property type="term" value="F:ATP binding"/>
    <property type="evidence" value="ECO:0007669"/>
    <property type="project" value="InterPro"/>
</dbReference>
<evidence type="ECO:0000256" key="5">
    <source>
        <dbReference type="ARBA" id="ARBA00023136"/>
    </source>
</evidence>
<keyword evidence="8" id="KW-1185">Reference proteome</keyword>
<proteinExistence type="inferred from homology"/>
<keyword evidence="2" id="KW-0813">Transport</keyword>
<protein>
    <submittedName>
        <fullName evidence="7">Fatty-acyl-CoA-transporting ATPase</fullName>
        <ecNumber evidence="7">3.6.3.47</ecNumber>
    </submittedName>
</protein>
<keyword evidence="4" id="KW-1133">Transmembrane helix</keyword>
<comment type="caution">
    <text evidence="7">The sequence shown here is derived from an EMBL/GenBank/DDBJ whole genome shotgun (WGS) entry which is preliminary data.</text>
</comment>
<reference evidence="8" key="1">
    <citation type="journal article" date="2018" name="Gigascience">
        <title>Genome assembly of the Pink Ipe (Handroanthus impetiginosus, Bignoniaceae), a highly valued, ecologically keystone Neotropical timber forest tree.</title>
        <authorList>
            <person name="Silva-Junior O.B."/>
            <person name="Grattapaglia D."/>
            <person name="Novaes E."/>
            <person name="Collevatti R.G."/>
        </authorList>
    </citation>
    <scope>NUCLEOTIDE SEQUENCE [LARGE SCALE GENOMIC DNA]</scope>
    <source>
        <strain evidence="8">cv. UFG-1</strain>
    </source>
</reference>
<keyword evidence="7" id="KW-0378">Hydrolase</keyword>
<keyword evidence="3" id="KW-0812">Transmembrane</keyword>
<name>A0A2G9HR98_9LAMI</name>
<dbReference type="AlphaFoldDB" id="A0A2G9HR98"/>